<accession>A0A1N7S0G0</accession>
<protein>
    <submittedName>
        <fullName evidence="1">Uncharacterized protein</fullName>
    </submittedName>
</protein>
<evidence type="ECO:0000313" key="1">
    <source>
        <dbReference type="EMBL" id="SIT40868.1"/>
    </source>
</evidence>
<keyword evidence="2" id="KW-1185">Reference proteome</keyword>
<dbReference type="EMBL" id="CYGX02000027">
    <property type="protein sequence ID" value="SIT40868.1"/>
    <property type="molecule type" value="Genomic_DNA"/>
</dbReference>
<gene>
    <name evidence="1" type="ORF">BN2475_270143</name>
</gene>
<evidence type="ECO:0000313" key="2">
    <source>
        <dbReference type="Proteomes" id="UP000187012"/>
    </source>
</evidence>
<dbReference type="AlphaFoldDB" id="A0A1N7S0G0"/>
<proteinExistence type="predicted"/>
<reference evidence="1 2" key="1">
    <citation type="submission" date="2016-12" db="EMBL/GenBank/DDBJ databases">
        <authorList>
            <person name="Song W.-J."/>
            <person name="Kurnit D.M."/>
        </authorList>
    </citation>
    <scope>NUCLEOTIDE SEQUENCE [LARGE SCALE GENOMIC DNA]</scope>
    <source>
        <strain evidence="1 2">STM7296</strain>
    </source>
</reference>
<dbReference type="Proteomes" id="UP000187012">
    <property type="component" value="Unassembled WGS sequence"/>
</dbReference>
<organism evidence="1 2">
    <name type="scientific">Paraburkholderia ribeironis</name>
    <dbReference type="NCBI Taxonomy" id="1247936"/>
    <lineage>
        <taxon>Bacteria</taxon>
        <taxon>Pseudomonadati</taxon>
        <taxon>Pseudomonadota</taxon>
        <taxon>Betaproteobacteria</taxon>
        <taxon>Burkholderiales</taxon>
        <taxon>Burkholderiaceae</taxon>
        <taxon>Paraburkholderia</taxon>
    </lineage>
</organism>
<name>A0A1N7S0G0_9BURK</name>
<dbReference type="STRING" id="1247936.BN2475_270143"/>
<sequence length="49" mass="5035">MDAHVRACRAAAAQVREVSRPALLRAGARSANLAVYCTAGLAASAVYGF</sequence>